<organism evidence="3 4">
    <name type="scientific">Leucobacter rhizosphaerae</name>
    <dbReference type="NCBI Taxonomy" id="2932245"/>
    <lineage>
        <taxon>Bacteria</taxon>
        <taxon>Bacillati</taxon>
        <taxon>Actinomycetota</taxon>
        <taxon>Actinomycetes</taxon>
        <taxon>Micrococcales</taxon>
        <taxon>Microbacteriaceae</taxon>
        <taxon>Leucobacter</taxon>
    </lineage>
</organism>
<dbReference type="Gene3D" id="3.20.20.140">
    <property type="entry name" value="Metal-dependent hydrolases"/>
    <property type="match status" value="1"/>
</dbReference>
<protein>
    <submittedName>
        <fullName evidence="3">Amidohydrolase</fullName>
    </submittedName>
</protein>
<dbReference type="InterPro" id="IPR011059">
    <property type="entry name" value="Metal-dep_hydrolase_composite"/>
</dbReference>
<keyword evidence="4" id="KW-1185">Reference proteome</keyword>
<gene>
    <name evidence="3" type="ORF">MUN76_08765</name>
</gene>
<feature type="region of interest" description="Disordered" evidence="1">
    <location>
        <begin position="529"/>
        <end position="551"/>
    </location>
</feature>
<dbReference type="InterPro" id="IPR032466">
    <property type="entry name" value="Metal_Hydrolase"/>
</dbReference>
<dbReference type="PANTHER" id="PTHR22642">
    <property type="entry name" value="IMIDAZOLONEPROPIONASE"/>
    <property type="match status" value="1"/>
</dbReference>
<evidence type="ECO:0000256" key="1">
    <source>
        <dbReference type="SAM" id="MobiDB-lite"/>
    </source>
</evidence>
<dbReference type="Proteomes" id="UP000831775">
    <property type="component" value="Chromosome"/>
</dbReference>
<dbReference type="SUPFAM" id="SSF51556">
    <property type="entry name" value="Metallo-dependent hydrolases"/>
    <property type="match status" value="1"/>
</dbReference>
<dbReference type="Pfam" id="PF07969">
    <property type="entry name" value="Amidohydro_3"/>
    <property type="match status" value="1"/>
</dbReference>
<dbReference type="SUPFAM" id="SSF51338">
    <property type="entry name" value="Composite domain of metallo-dependent hydrolases"/>
    <property type="match status" value="1"/>
</dbReference>
<dbReference type="Gene3D" id="2.30.40.10">
    <property type="entry name" value="Urease, subunit C, domain 1"/>
    <property type="match status" value="1"/>
</dbReference>
<evidence type="ECO:0000313" key="4">
    <source>
        <dbReference type="Proteomes" id="UP000831775"/>
    </source>
</evidence>
<dbReference type="CDD" id="cd01300">
    <property type="entry name" value="YtcJ_like"/>
    <property type="match status" value="1"/>
</dbReference>
<feature type="domain" description="Amidohydrolase 3" evidence="2">
    <location>
        <begin position="49"/>
        <end position="532"/>
    </location>
</feature>
<evidence type="ECO:0000313" key="3">
    <source>
        <dbReference type="EMBL" id="UOQ59149.1"/>
    </source>
</evidence>
<dbReference type="RefSeq" id="WP_244684001.1">
    <property type="nucleotide sequence ID" value="NZ_CP095043.1"/>
</dbReference>
<accession>A0ABY4FS77</accession>
<sequence>MEQTRRLLTGSRLWTGDAFERGDLLVEGSRIAAILPPGSSRPELPAHAVVDVHDRTILPGFVDAHAHPLIGGTELAGAPVRAAESVADAVRIVADYAEQHPEAPWIVGEGFDLSIDPTGTYLAADLDRVVPDRPVVLRSSDIHTVWANRLALRAAGLTADTPDPADGIIERDADGTPSGTLREWGAFMPVLRTIPPRSEAEVTDALLRGLGILSAEGVTAVQDAWVELDDVDAYLAAAERGLPVRLNLALRAVPGEWRAHLADYREARERIDALGSPDLSARTIKFFADGIIEGGTAHVSEPYHGGSCCGVPAWDAAELAEAAVAFDALGFQLHIHAIGDAGLTSALDAIEAATDAHGARDRRPVIAHAQLVAPNDLARLVAADVTVAVQPYWAKLDAVVRRLTNGRLQGPREERQYPFRTLAEAGVRLASSSDFPITTPSPLQALGVGMSREVAGDLARSWLPEERLSLAAAITAATTGAAYTQFADDRLGRLVAGAPADFAIVSGLPAHPEPADFLTARVEATWRNGTPVLHRSTPPTTAPQVLEGESR</sequence>
<reference evidence="3 4" key="1">
    <citation type="submission" date="2022-04" db="EMBL/GenBank/DDBJ databases">
        <title>Leucobacter sp. isolated from rhizosphere of onion.</title>
        <authorList>
            <person name="Won M."/>
            <person name="Lee C.-M."/>
            <person name="Woen H.-Y."/>
            <person name="Kwon S.-W."/>
        </authorList>
    </citation>
    <scope>NUCLEOTIDE SEQUENCE [LARGE SCALE GENOMIC DNA]</scope>
    <source>
        <strain evidence="3 4">H25R-14</strain>
    </source>
</reference>
<evidence type="ECO:0000259" key="2">
    <source>
        <dbReference type="Pfam" id="PF07969"/>
    </source>
</evidence>
<dbReference type="InterPro" id="IPR033932">
    <property type="entry name" value="YtcJ-like"/>
</dbReference>
<name>A0ABY4FS77_9MICO</name>
<dbReference type="EMBL" id="CP095043">
    <property type="protein sequence ID" value="UOQ59149.1"/>
    <property type="molecule type" value="Genomic_DNA"/>
</dbReference>
<dbReference type="Gene3D" id="3.10.310.70">
    <property type="match status" value="1"/>
</dbReference>
<dbReference type="PANTHER" id="PTHR22642:SF20">
    <property type="entry name" value="AMIDOHYDROLASE 3 DOMAIN-CONTAINING PROTEIN"/>
    <property type="match status" value="1"/>
</dbReference>
<proteinExistence type="predicted"/>
<dbReference type="InterPro" id="IPR013108">
    <property type="entry name" value="Amidohydro_3"/>
</dbReference>